<feature type="compositionally biased region" description="Polar residues" evidence="3">
    <location>
        <begin position="316"/>
        <end position="325"/>
    </location>
</feature>
<feature type="transmembrane region" description="Helical" evidence="4">
    <location>
        <begin position="21"/>
        <end position="41"/>
    </location>
</feature>
<protein>
    <submittedName>
        <fullName evidence="6">Flagellar M-ring protein</fullName>
    </submittedName>
</protein>
<evidence type="ECO:0000256" key="4">
    <source>
        <dbReference type="SAM" id="Phobius"/>
    </source>
</evidence>
<dbReference type="GO" id="GO:0016020">
    <property type="term" value="C:membrane"/>
    <property type="evidence" value="ECO:0007669"/>
    <property type="project" value="UniProtKB-SubCell"/>
</dbReference>
<evidence type="ECO:0000256" key="2">
    <source>
        <dbReference type="ARBA" id="ARBA00023136"/>
    </source>
</evidence>
<feature type="region of interest" description="Disordered" evidence="3">
    <location>
        <begin position="495"/>
        <end position="534"/>
    </location>
</feature>
<sequence>MGFLNQTFEQIRDLFASMTPAARITSALLLGVIVCSLGFLFQGYNDASEEPLFGGAMLQPGELNRIETALGQAGLDVLPTQQGRIMAPRGQKAAYLAAIANAGALPANFHNLLGDSLETGMFESGKMRDQRWKAARERQLSMLISEMEGIEDAKVLYDIREPRAFGKEEITATVSVMPAPGAILDPQRMKLIREAVAKSIAGLRAESVMVVDRSNGSQFGGVGGEVVAAAFDDPYFQTRTLYEQQMRSRIENLLSHIKPGVQVQVTAELDETLSSETRSVRPDGDAAPLRERKSSEESINRQTEGGGQVGLRAQGPNRQTPDQGGTRNENTTTSEDTETDNFIPHVEEVRRQSGLTPKHVRAAIAVPSEYLIRVWRETTPDAKPEDRPDTAMLTNIEEQVKSKIKATVGQLFPKELAEDQLSKVEVTVFQSLTPAPAPEPSVASESVLWARQNTSSLIIAGMALMSLLMLRSMIKSIPTTDKGVDFSLPDILPKKNEASQASGKGGKGGESEGSRPKLRLKRGPSLKEDLSELVKEDPDGAAAILRTWIGNAG</sequence>
<dbReference type="OrthoDB" id="268872at2"/>
<keyword evidence="6" id="KW-0282">Flagellum</keyword>
<evidence type="ECO:0000256" key="1">
    <source>
        <dbReference type="ARBA" id="ARBA00004370"/>
    </source>
</evidence>
<feature type="domain" description="Flagellar M-ring N-terminal" evidence="5">
    <location>
        <begin position="49"/>
        <end position="214"/>
    </location>
</feature>
<reference evidence="6 7" key="1">
    <citation type="submission" date="2019-02" db="EMBL/GenBank/DDBJ databases">
        <title>Deep-cultivation of Planctomycetes and their phenomic and genomic characterization uncovers novel biology.</title>
        <authorList>
            <person name="Wiegand S."/>
            <person name="Jogler M."/>
            <person name="Boedeker C."/>
            <person name="Pinto D."/>
            <person name="Vollmers J."/>
            <person name="Rivas-Marin E."/>
            <person name="Kohn T."/>
            <person name="Peeters S.H."/>
            <person name="Heuer A."/>
            <person name="Rast P."/>
            <person name="Oberbeckmann S."/>
            <person name="Bunk B."/>
            <person name="Jeske O."/>
            <person name="Meyerdierks A."/>
            <person name="Storesund J.E."/>
            <person name="Kallscheuer N."/>
            <person name="Luecker S."/>
            <person name="Lage O.M."/>
            <person name="Pohl T."/>
            <person name="Merkel B.J."/>
            <person name="Hornburger P."/>
            <person name="Mueller R.-W."/>
            <person name="Bruemmer F."/>
            <person name="Labrenz M."/>
            <person name="Spormann A.M."/>
            <person name="Op den Camp H."/>
            <person name="Overmann J."/>
            <person name="Amann R."/>
            <person name="Jetten M.S.M."/>
            <person name="Mascher T."/>
            <person name="Medema M.H."/>
            <person name="Devos D.P."/>
            <person name="Kaster A.-K."/>
            <person name="Ovreas L."/>
            <person name="Rohde M."/>
            <person name="Galperin M.Y."/>
            <person name="Jogler C."/>
        </authorList>
    </citation>
    <scope>NUCLEOTIDE SEQUENCE [LARGE SCALE GENOMIC DNA]</scope>
    <source>
        <strain evidence="6 7">I41</strain>
    </source>
</reference>
<keyword evidence="4" id="KW-1133">Transmembrane helix</keyword>
<gene>
    <name evidence="6" type="primary">fliF</name>
    <name evidence="6" type="ORF">I41_34730</name>
</gene>
<evidence type="ECO:0000256" key="3">
    <source>
        <dbReference type="SAM" id="MobiDB-lite"/>
    </source>
</evidence>
<dbReference type="EMBL" id="CP036339">
    <property type="protein sequence ID" value="QDT74278.1"/>
    <property type="molecule type" value="Genomic_DNA"/>
</dbReference>
<evidence type="ECO:0000313" key="6">
    <source>
        <dbReference type="EMBL" id="QDT74278.1"/>
    </source>
</evidence>
<dbReference type="Gene3D" id="3.30.300.30">
    <property type="match status" value="1"/>
</dbReference>
<dbReference type="InterPro" id="IPR045851">
    <property type="entry name" value="AMP-bd_C_sf"/>
</dbReference>
<dbReference type="Pfam" id="PF01514">
    <property type="entry name" value="YscJ_FliF"/>
    <property type="match status" value="1"/>
</dbReference>
<accession>A0A517U0X0</accession>
<keyword evidence="6" id="KW-0966">Cell projection</keyword>
<evidence type="ECO:0000259" key="5">
    <source>
        <dbReference type="Pfam" id="PF01514"/>
    </source>
</evidence>
<dbReference type="InterPro" id="IPR043427">
    <property type="entry name" value="YscJ/FliF"/>
</dbReference>
<name>A0A517U0X0_9BACT</name>
<keyword evidence="6" id="KW-0969">Cilium</keyword>
<dbReference type="KEGG" id="llh:I41_34730"/>
<organism evidence="6 7">
    <name type="scientific">Lacipirellula limnantheis</name>
    <dbReference type="NCBI Taxonomy" id="2528024"/>
    <lineage>
        <taxon>Bacteria</taxon>
        <taxon>Pseudomonadati</taxon>
        <taxon>Planctomycetota</taxon>
        <taxon>Planctomycetia</taxon>
        <taxon>Pirellulales</taxon>
        <taxon>Lacipirellulaceae</taxon>
        <taxon>Lacipirellula</taxon>
    </lineage>
</organism>
<dbReference type="RefSeq" id="WP_145434045.1">
    <property type="nucleotide sequence ID" value="NZ_CP036339.1"/>
</dbReference>
<dbReference type="PANTHER" id="PTHR30046">
    <property type="entry name" value="FLAGELLAR M-RING PROTEIN"/>
    <property type="match status" value="1"/>
</dbReference>
<feature type="region of interest" description="Disordered" evidence="3">
    <location>
        <begin position="274"/>
        <end position="344"/>
    </location>
</feature>
<keyword evidence="4" id="KW-0812">Transmembrane</keyword>
<dbReference type="InterPro" id="IPR006182">
    <property type="entry name" value="FliF_N_dom"/>
</dbReference>
<comment type="subcellular location">
    <subcellularLocation>
        <location evidence="1">Membrane</location>
    </subcellularLocation>
</comment>
<keyword evidence="2 4" id="KW-0472">Membrane</keyword>
<evidence type="ECO:0000313" key="7">
    <source>
        <dbReference type="Proteomes" id="UP000317909"/>
    </source>
</evidence>
<feature type="compositionally biased region" description="Basic and acidic residues" evidence="3">
    <location>
        <begin position="278"/>
        <end position="299"/>
    </location>
</feature>
<feature type="compositionally biased region" description="Basic and acidic residues" evidence="3">
    <location>
        <begin position="525"/>
        <end position="534"/>
    </location>
</feature>
<keyword evidence="7" id="KW-1185">Reference proteome</keyword>
<dbReference type="AlphaFoldDB" id="A0A517U0X0"/>
<dbReference type="Proteomes" id="UP000317909">
    <property type="component" value="Chromosome"/>
</dbReference>
<proteinExistence type="predicted"/>
<dbReference type="PANTHER" id="PTHR30046:SF0">
    <property type="entry name" value="FLAGELLAR M-RING PROTEIN"/>
    <property type="match status" value="1"/>
</dbReference>